<dbReference type="Pfam" id="PF16989">
    <property type="entry name" value="T6SS_VasJ"/>
    <property type="match status" value="1"/>
</dbReference>
<organism evidence="2 3">
    <name type="scientific">Citrobacter arsenatis</name>
    <dbReference type="NCBI Taxonomy" id="2546350"/>
    <lineage>
        <taxon>Bacteria</taxon>
        <taxon>Pseudomonadati</taxon>
        <taxon>Pseudomonadota</taxon>
        <taxon>Gammaproteobacteria</taxon>
        <taxon>Enterobacterales</taxon>
        <taxon>Enterobacteriaceae</taxon>
        <taxon>Citrobacter</taxon>
    </lineage>
</organism>
<name>A0A4P6WSP0_9ENTR</name>
<sequence>MSALKRLLAASTTSPEEQQQLMEQAQTQTALWQNWLLPISVAKPGGEDPGYDDDFQRMREEVNKLSGAQTDLIIELAEKILTHTCKDVRVVTYYIWARLHQDGESGLADGLNLLAGLMQQYGDSLHPLRANSHKAALEWLAGGRMLDSLARFPEVSRPDAQRIAGALMLLEQQFSQREESIRPGLGALYSALENRLAQSGGAQALVPQNISAQPSRHSAETPVLKGIASGRELLEQARVLAKYLSDQPDGWLAAHHLMKSVRLDTVSQLPPPDGAGRTRLVPPKSDYRAQLKRLYLQQSWTELIELTDSLFVEGVNHFWLDVQWYLHQALMRAGSPWDKNAAIIISDLKMLLHRMPGLETLAFNDGTPFADDVTREWIARDVLQESDWQTEKIAAVSAGADDDILLLESEALTLADSEGVEAALAWLQARPGIISGRQRWLRQLLMARLTEQCGRNDLALHLLGELNTTAHSLTLKQWEPDLMFEVKARRLKLLRLKANRSESDKARLAPEMDSLLSGLVAIDPARAAVLCG</sequence>
<feature type="domain" description="ImpA N-terminal" evidence="1">
    <location>
        <begin position="37"/>
        <end position="141"/>
    </location>
</feature>
<dbReference type="PANTHER" id="PTHR37024">
    <property type="entry name" value="TYPE VI SECRETION SYSTEM DUF2094 AND IMPA-RELATED DOMAIN PROTEIN"/>
    <property type="match status" value="1"/>
</dbReference>
<reference evidence="2 3" key="1">
    <citation type="submission" date="2019-03" db="EMBL/GenBank/DDBJ databases">
        <title>Complete genome sequence of an arsenate-respiring bacteria, Citrobacter sp. LY-1.</title>
        <authorList>
            <person name="Wang H."/>
            <person name="Liu Y."/>
            <person name="Li Q."/>
            <person name="Huang J."/>
        </authorList>
    </citation>
    <scope>NUCLEOTIDE SEQUENCE [LARGE SCALE GENOMIC DNA]</scope>
    <source>
        <strain evidence="2 3">LY-1</strain>
    </source>
</reference>
<evidence type="ECO:0000259" key="1">
    <source>
        <dbReference type="Pfam" id="PF06812"/>
    </source>
</evidence>
<proteinExistence type="predicted"/>
<dbReference type="InterPro" id="IPR010657">
    <property type="entry name" value="ImpA_N"/>
</dbReference>
<accession>A0A4P6WSP0</accession>
<dbReference type="PANTHER" id="PTHR37024:SF5">
    <property type="entry name" value="IMPA N-TERMINAL DOMAIN-CONTAINING PROTEIN"/>
    <property type="match status" value="1"/>
</dbReference>
<dbReference type="Proteomes" id="UP000293850">
    <property type="component" value="Chromosome"/>
</dbReference>
<evidence type="ECO:0000313" key="3">
    <source>
        <dbReference type="Proteomes" id="UP000293850"/>
    </source>
</evidence>
<gene>
    <name evidence="2" type="primary">tssA</name>
    <name evidence="2" type="ORF">E1B03_22130</name>
</gene>
<dbReference type="Pfam" id="PF06812">
    <property type="entry name" value="ImpA_N"/>
    <property type="match status" value="1"/>
</dbReference>
<dbReference type="KEGG" id="cars:E1B03_22130"/>
<evidence type="ECO:0000313" key="2">
    <source>
        <dbReference type="EMBL" id="QBM24982.1"/>
    </source>
</evidence>
<dbReference type="NCBIfam" id="TIGR03362">
    <property type="entry name" value="VI_chp_7"/>
    <property type="match status" value="1"/>
</dbReference>
<dbReference type="AlphaFoldDB" id="A0A4P6WSP0"/>
<dbReference type="RefSeq" id="WP_133086931.1">
    <property type="nucleotide sequence ID" value="NZ_CP037864.1"/>
</dbReference>
<dbReference type="EMBL" id="CP037864">
    <property type="protein sequence ID" value="QBM24982.1"/>
    <property type="molecule type" value="Genomic_DNA"/>
</dbReference>
<protein>
    <submittedName>
        <fullName evidence="2">Type VI secretion system protein TssA</fullName>
    </submittedName>
</protein>
<dbReference type="InterPro" id="IPR017739">
    <property type="entry name" value="T6SS-assoc_VCA0119"/>
</dbReference>
<keyword evidence="3" id="KW-1185">Reference proteome</keyword>